<accession>A0AAD3HF72</accession>
<dbReference type="InterPro" id="IPR001214">
    <property type="entry name" value="SET_dom"/>
</dbReference>
<evidence type="ECO:0000313" key="3">
    <source>
        <dbReference type="EMBL" id="GFH61081.1"/>
    </source>
</evidence>
<dbReference type="InterPro" id="IPR046341">
    <property type="entry name" value="SET_dom_sf"/>
</dbReference>
<keyword evidence="1" id="KW-1133">Transmembrane helix</keyword>
<dbReference type="GO" id="GO:0006357">
    <property type="term" value="P:regulation of transcription by RNA polymerase II"/>
    <property type="evidence" value="ECO:0007669"/>
    <property type="project" value="TreeGrafter"/>
</dbReference>
<dbReference type="PANTHER" id="PTHR46167:SF1">
    <property type="entry name" value="N-LYSINE METHYLTRANSFERASE KMT5A"/>
    <property type="match status" value="1"/>
</dbReference>
<evidence type="ECO:0000313" key="4">
    <source>
        <dbReference type="Proteomes" id="UP001054902"/>
    </source>
</evidence>
<dbReference type="PANTHER" id="PTHR46167">
    <property type="entry name" value="N-LYSINE METHYLTRANSFERASE KMT5A"/>
    <property type="match status" value="1"/>
</dbReference>
<dbReference type="PROSITE" id="PS50280">
    <property type="entry name" value="SET"/>
    <property type="match status" value="1"/>
</dbReference>
<organism evidence="3 4">
    <name type="scientific">Chaetoceros tenuissimus</name>
    <dbReference type="NCBI Taxonomy" id="426638"/>
    <lineage>
        <taxon>Eukaryota</taxon>
        <taxon>Sar</taxon>
        <taxon>Stramenopiles</taxon>
        <taxon>Ochrophyta</taxon>
        <taxon>Bacillariophyta</taxon>
        <taxon>Coscinodiscophyceae</taxon>
        <taxon>Chaetocerotophycidae</taxon>
        <taxon>Chaetocerotales</taxon>
        <taxon>Chaetocerotaceae</taxon>
        <taxon>Chaetoceros</taxon>
    </lineage>
</organism>
<dbReference type="GO" id="GO:0005634">
    <property type="term" value="C:nucleus"/>
    <property type="evidence" value="ECO:0007669"/>
    <property type="project" value="TreeGrafter"/>
</dbReference>
<dbReference type="SMART" id="SM00317">
    <property type="entry name" value="SET"/>
    <property type="match status" value="1"/>
</dbReference>
<feature type="transmembrane region" description="Helical" evidence="1">
    <location>
        <begin position="6"/>
        <end position="28"/>
    </location>
</feature>
<gene>
    <name evidence="3" type="ORF">CTEN210_17557</name>
</gene>
<evidence type="ECO:0000259" key="2">
    <source>
        <dbReference type="PROSITE" id="PS50280"/>
    </source>
</evidence>
<dbReference type="Proteomes" id="UP001054902">
    <property type="component" value="Unassembled WGS sequence"/>
</dbReference>
<keyword evidence="1" id="KW-0812">Transmembrane</keyword>
<dbReference type="GO" id="GO:0042799">
    <property type="term" value="F:histone H4K20 methyltransferase activity"/>
    <property type="evidence" value="ECO:0007669"/>
    <property type="project" value="TreeGrafter"/>
</dbReference>
<dbReference type="AlphaFoldDB" id="A0AAD3HF72"/>
<dbReference type="SUPFAM" id="SSF82199">
    <property type="entry name" value="SET domain"/>
    <property type="match status" value="1"/>
</dbReference>
<dbReference type="GO" id="GO:0005700">
    <property type="term" value="C:polytene chromosome"/>
    <property type="evidence" value="ECO:0007669"/>
    <property type="project" value="TreeGrafter"/>
</dbReference>
<sequence length="231" mass="26692">MECTLQFHYVLTANILFSLVTLVSSFAISFHAKTKPIHDYLLIQQVNEEYHTDTNNDLPFAHQTALADGVFIQASEGRGMGVFAALPIPKGAWFGEYAGGILTKEQVERRYWEIGEMNKDDEKWIQSRELRNQTMTGEYLFDVGNDFYIDGEDLEKSSWGRYLNHASLEEDEKNGTNFCNADVEEIPENWEGDVFIPPRLFFVALRDIEVGEEICFNYGDYYWEGYEDMIV</sequence>
<proteinExistence type="predicted"/>
<reference evidence="3 4" key="1">
    <citation type="journal article" date="2021" name="Sci. Rep.">
        <title>The genome of the diatom Chaetoceros tenuissimus carries an ancient integrated fragment of an extant virus.</title>
        <authorList>
            <person name="Hongo Y."/>
            <person name="Kimura K."/>
            <person name="Takaki Y."/>
            <person name="Yoshida Y."/>
            <person name="Baba S."/>
            <person name="Kobayashi G."/>
            <person name="Nagasaki K."/>
            <person name="Hano T."/>
            <person name="Tomaru Y."/>
        </authorList>
    </citation>
    <scope>NUCLEOTIDE SEQUENCE [LARGE SCALE GENOMIC DNA]</scope>
    <source>
        <strain evidence="3 4">NIES-3715</strain>
    </source>
</reference>
<dbReference type="Gene3D" id="2.170.270.10">
    <property type="entry name" value="SET domain"/>
    <property type="match status" value="1"/>
</dbReference>
<dbReference type="InterPro" id="IPR051760">
    <property type="entry name" value="KMT5A"/>
</dbReference>
<dbReference type="EMBL" id="BLLK01000069">
    <property type="protein sequence ID" value="GFH61081.1"/>
    <property type="molecule type" value="Genomic_DNA"/>
</dbReference>
<keyword evidence="4" id="KW-1185">Reference proteome</keyword>
<evidence type="ECO:0000256" key="1">
    <source>
        <dbReference type="SAM" id="Phobius"/>
    </source>
</evidence>
<feature type="domain" description="SET" evidence="2">
    <location>
        <begin position="68"/>
        <end position="219"/>
    </location>
</feature>
<comment type="caution">
    <text evidence="3">The sequence shown here is derived from an EMBL/GenBank/DDBJ whole genome shotgun (WGS) entry which is preliminary data.</text>
</comment>
<dbReference type="Pfam" id="PF00856">
    <property type="entry name" value="SET"/>
    <property type="match status" value="1"/>
</dbReference>
<protein>
    <recommendedName>
        <fullName evidence="2">SET domain-containing protein</fullName>
    </recommendedName>
</protein>
<name>A0AAD3HF72_9STRA</name>
<keyword evidence="1" id="KW-0472">Membrane</keyword>